<reference evidence="1 2" key="1">
    <citation type="submission" date="2017-06" db="EMBL/GenBank/DDBJ databases">
        <authorList>
            <person name="Kim H.J."/>
            <person name="Triplett B.A."/>
        </authorList>
    </citation>
    <scope>NUCLEOTIDE SEQUENCE [LARGE SCALE GENOMIC DNA]</scope>
    <source>
        <strain evidence="1 2">DSM 29052</strain>
    </source>
</reference>
<name>A0A238WXP4_9RHOB</name>
<dbReference type="Pfam" id="PF13279">
    <property type="entry name" value="4HBT_2"/>
    <property type="match status" value="1"/>
</dbReference>
<dbReference type="EMBL" id="FZNN01000008">
    <property type="protein sequence ID" value="SNR51297.1"/>
    <property type="molecule type" value="Genomic_DNA"/>
</dbReference>
<dbReference type="AlphaFoldDB" id="A0A238WXP4"/>
<accession>A0A238WXP4</accession>
<dbReference type="SUPFAM" id="SSF54637">
    <property type="entry name" value="Thioesterase/thiol ester dehydrase-isomerase"/>
    <property type="match status" value="1"/>
</dbReference>
<organism evidence="1 2">
    <name type="scientific">Puniceibacterium sediminis</name>
    <dbReference type="NCBI Taxonomy" id="1608407"/>
    <lineage>
        <taxon>Bacteria</taxon>
        <taxon>Pseudomonadati</taxon>
        <taxon>Pseudomonadota</taxon>
        <taxon>Alphaproteobacteria</taxon>
        <taxon>Rhodobacterales</taxon>
        <taxon>Paracoccaceae</taxon>
        <taxon>Puniceibacterium</taxon>
    </lineage>
</organism>
<gene>
    <name evidence="1" type="ORF">SAMN06265370_10842</name>
</gene>
<proteinExistence type="predicted"/>
<dbReference type="InterPro" id="IPR029069">
    <property type="entry name" value="HotDog_dom_sf"/>
</dbReference>
<protein>
    <submittedName>
        <fullName evidence="1">4-hydroxybenzoyl-CoA thioesterase</fullName>
    </submittedName>
</protein>
<dbReference type="RefSeq" id="WP_089270463.1">
    <property type="nucleotide sequence ID" value="NZ_FZNN01000008.1"/>
</dbReference>
<keyword evidence="2" id="KW-1185">Reference proteome</keyword>
<dbReference type="Gene3D" id="3.10.129.10">
    <property type="entry name" value="Hotdog Thioesterase"/>
    <property type="match status" value="1"/>
</dbReference>
<evidence type="ECO:0000313" key="1">
    <source>
        <dbReference type="EMBL" id="SNR51297.1"/>
    </source>
</evidence>
<evidence type="ECO:0000313" key="2">
    <source>
        <dbReference type="Proteomes" id="UP000198417"/>
    </source>
</evidence>
<dbReference type="OrthoDB" id="7204167at2"/>
<sequence>MTFHFTQKVLFKHCDPAGIVFYPRYFEMINDCVEAFFDTALGWPFEEVHKTGAIPTAEISATFRRVSRHGDMLNFALSNSAPGRTSLGLAFAVTCGDELRFEVRSTIVNVDEAGKPLPWPDMIRTKLTTDTGVSR</sequence>
<dbReference type="CDD" id="cd00586">
    <property type="entry name" value="4HBT"/>
    <property type="match status" value="1"/>
</dbReference>
<dbReference type="Proteomes" id="UP000198417">
    <property type="component" value="Unassembled WGS sequence"/>
</dbReference>